<dbReference type="Proteomes" id="UP000199524">
    <property type="component" value="Chromosome I"/>
</dbReference>
<reference evidence="2" key="1">
    <citation type="submission" date="2016-10" db="EMBL/GenBank/DDBJ databases">
        <authorList>
            <person name="Varghese N."/>
            <person name="Submissions S."/>
        </authorList>
    </citation>
    <scope>NUCLEOTIDE SEQUENCE [LARGE SCALE GENOMIC DNA]</scope>
    <source>
        <strain evidence="2">ATCC 23835</strain>
    </source>
</reference>
<dbReference type="AlphaFoldDB" id="A0A1H2A1M6"/>
<evidence type="ECO:0000313" key="1">
    <source>
        <dbReference type="EMBL" id="SDT39928.1"/>
    </source>
</evidence>
<name>A0A1H2A1M6_9PSED</name>
<protein>
    <submittedName>
        <fullName evidence="1">Uncharacterized protein</fullName>
    </submittedName>
</protein>
<keyword evidence="2" id="KW-1185">Reference proteome</keyword>
<dbReference type="GeneID" id="300210323"/>
<gene>
    <name evidence="1" type="ORF">SAMN05216598_5480</name>
</gene>
<proteinExistence type="predicted"/>
<accession>A0A1H2A1M6</accession>
<dbReference type="EMBL" id="LT629777">
    <property type="protein sequence ID" value="SDT39928.1"/>
    <property type="molecule type" value="Genomic_DNA"/>
</dbReference>
<evidence type="ECO:0000313" key="2">
    <source>
        <dbReference type="Proteomes" id="UP000199524"/>
    </source>
</evidence>
<organism evidence="1 2">
    <name type="scientific">Pseudomonas asplenii</name>
    <dbReference type="NCBI Taxonomy" id="53407"/>
    <lineage>
        <taxon>Bacteria</taxon>
        <taxon>Pseudomonadati</taxon>
        <taxon>Pseudomonadota</taxon>
        <taxon>Gammaproteobacteria</taxon>
        <taxon>Pseudomonadales</taxon>
        <taxon>Pseudomonadaceae</taxon>
        <taxon>Pseudomonas</taxon>
    </lineage>
</organism>
<dbReference type="RefSeq" id="WP_090210492.1">
    <property type="nucleotide sequence ID" value="NZ_LT629777.1"/>
</dbReference>
<sequence length="489" mass="54912">MIIDEDGREPSIVELAWPMERIQRWRIVDTNLIVTSLRDEHGEQPAHQLTLRGVYRDDNGRRLQNDLLLFATQDGYLFKPNLPATLEGTEDRDIQVTTLTLGQLPPAPQPVNGGEYRLPGGSTGSYCFARNTPDTTFQVTADDTRPATTLFLDYDSAEIEQVSARYEVAMTRVGAFNYLHYSDASLTLRFSDQTQLTLKDWMVKGAGKPSDVGAALHTTGLDPSHPIVLVLRDGSSYKVGALPARYLEDQHNPGLRTLDGRDALQRCRGRRLFRTPENRDTLLREHPQRVDFHTGSDSTIYNLQGMSSIYELHPRAGATLHLSTPGALAKVANASTWYIHAPENARGVARSDIRISPRQFWIDNVRVVLPADDDPQQPLDLIYIVLASGETYEVDRLFNQLLLHELDARAYPDIDALQHAIERHQAANELASHRVRVKSLRVTTPSAYGPRTEAVYGAINYDTLTRQWTTDSDDSAVVDPRDLFIHTPR</sequence>